<evidence type="ECO:0000259" key="1">
    <source>
        <dbReference type="SMART" id="SM00481"/>
    </source>
</evidence>
<dbReference type="InterPro" id="IPR003141">
    <property type="entry name" value="Pol/His_phosphatase_N"/>
</dbReference>
<keyword evidence="3" id="KW-1185">Reference proteome</keyword>
<dbReference type="InterPro" id="IPR052018">
    <property type="entry name" value="PHP_domain"/>
</dbReference>
<sequence length="256" mass="28218">MATFRADLHVHTVLSPCAEIEMIPPLIVAEALERGITLIAITDHNGTANIGAVQEAAAGSGLTVLPGMELQTREDIHVLCLFDTLEQAQAWQAMVDQALPPLKNQPEYFGDQLIVDKEGDFIAREERLLLVATSFSFEEAWRRVTELGGLFIPAHVDRKTFGLIETLGFVPTTLPIEALEISRHLKPHQIPSRLPQISGFPLIQSGDVHRLEEFLGSTFFEIESPTIVEIRMALRGEKGRSCRILSTTTVPGGMDC</sequence>
<dbReference type="SUPFAM" id="SSF89550">
    <property type="entry name" value="PHP domain-like"/>
    <property type="match status" value="1"/>
</dbReference>
<name>A0ABU3NNW7_9CHLR</name>
<dbReference type="SMART" id="SM00481">
    <property type="entry name" value="POLIIIAc"/>
    <property type="match status" value="1"/>
</dbReference>
<dbReference type="InterPro" id="IPR004013">
    <property type="entry name" value="PHP_dom"/>
</dbReference>
<comment type="caution">
    <text evidence="2">The sequence shown here is derived from an EMBL/GenBank/DDBJ whole genome shotgun (WGS) entry which is preliminary data.</text>
</comment>
<proteinExistence type="predicted"/>
<dbReference type="EMBL" id="JAUHMF010000001">
    <property type="protein sequence ID" value="MDT8897486.1"/>
    <property type="molecule type" value="Genomic_DNA"/>
</dbReference>
<dbReference type="Pfam" id="PF02811">
    <property type="entry name" value="PHP"/>
    <property type="match status" value="1"/>
</dbReference>
<evidence type="ECO:0000313" key="2">
    <source>
        <dbReference type="EMBL" id="MDT8897486.1"/>
    </source>
</evidence>
<dbReference type="InterPro" id="IPR016195">
    <property type="entry name" value="Pol/histidinol_Pase-like"/>
</dbReference>
<protein>
    <submittedName>
        <fullName evidence="2">PHP domain-containing protein</fullName>
    </submittedName>
</protein>
<dbReference type="Proteomes" id="UP001254165">
    <property type="component" value="Unassembled WGS sequence"/>
</dbReference>
<evidence type="ECO:0000313" key="3">
    <source>
        <dbReference type="Proteomes" id="UP001254165"/>
    </source>
</evidence>
<accession>A0ABU3NNW7</accession>
<gene>
    <name evidence="2" type="ORF">QYE77_04340</name>
</gene>
<feature type="domain" description="Polymerase/histidinol phosphatase N-terminal" evidence="1">
    <location>
        <begin position="6"/>
        <end position="74"/>
    </location>
</feature>
<organism evidence="2 3">
    <name type="scientific">Thermanaerothrix solaris</name>
    <dbReference type="NCBI Taxonomy" id="3058434"/>
    <lineage>
        <taxon>Bacteria</taxon>
        <taxon>Bacillati</taxon>
        <taxon>Chloroflexota</taxon>
        <taxon>Anaerolineae</taxon>
        <taxon>Anaerolineales</taxon>
        <taxon>Anaerolineaceae</taxon>
        <taxon>Thermanaerothrix</taxon>
    </lineage>
</organism>
<dbReference type="PANTHER" id="PTHR42924">
    <property type="entry name" value="EXONUCLEASE"/>
    <property type="match status" value="1"/>
</dbReference>
<dbReference type="PANTHER" id="PTHR42924:SF3">
    <property type="entry name" value="POLYMERASE_HISTIDINOL PHOSPHATASE N-TERMINAL DOMAIN-CONTAINING PROTEIN"/>
    <property type="match status" value="1"/>
</dbReference>
<dbReference type="Gene3D" id="3.20.20.140">
    <property type="entry name" value="Metal-dependent hydrolases"/>
    <property type="match status" value="1"/>
</dbReference>
<dbReference type="RefSeq" id="WP_315624142.1">
    <property type="nucleotide sequence ID" value="NZ_JAUHMF010000001.1"/>
</dbReference>
<dbReference type="CDD" id="cd07432">
    <property type="entry name" value="PHP_HisPPase"/>
    <property type="match status" value="1"/>
</dbReference>
<reference evidence="2 3" key="1">
    <citation type="submission" date="2023-07" db="EMBL/GenBank/DDBJ databases">
        <title>Novel species of Thermanaerothrix with wide hydrolytic capabilities.</title>
        <authorList>
            <person name="Zayulina K.S."/>
            <person name="Podosokorskaya O.A."/>
            <person name="Elcheninov A.G."/>
        </authorList>
    </citation>
    <scope>NUCLEOTIDE SEQUENCE [LARGE SCALE GENOMIC DNA]</scope>
    <source>
        <strain evidence="2 3">4228-RoL</strain>
    </source>
</reference>